<keyword evidence="10" id="KW-0915">Sodium</keyword>
<dbReference type="Pfam" id="PF02537">
    <property type="entry name" value="CRCB"/>
    <property type="match status" value="1"/>
</dbReference>
<evidence type="ECO:0000313" key="12">
    <source>
        <dbReference type="Proteomes" id="UP000190637"/>
    </source>
</evidence>
<proteinExistence type="inferred from homology"/>
<gene>
    <name evidence="10" type="primary">fluC</name>
    <name evidence="10" type="synonym">crcB</name>
    <name evidence="11" type="ORF">SAMN02745673_04264</name>
</gene>
<dbReference type="HAMAP" id="MF_00454">
    <property type="entry name" value="FluC"/>
    <property type="match status" value="1"/>
</dbReference>
<comment type="subcellular location">
    <subcellularLocation>
        <location evidence="1 10">Cell membrane</location>
        <topology evidence="1 10">Multi-pass membrane protein</topology>
    </subcellularLocation>
</comment>
<protein>
    <recommendedName>
        <fullName evidence="10">Fluoride-specific ion channel FluC</fullName>
    </recommendedName>
</protein>
<feature type="transmembrane region" description="Helical" evidence="10">
    <location>
        <begin position="50"/>
        <end position="72"/>
    </location>
</feature>
<comment type="function">
    <text evidence="9 10">Fluoride-specific ion channel. Important for reducing fluoride concentration in the cell, thus reducing its toxicity.</text>
</comment>
<dbReference type="STRING" id="1122192.SAMN02745673_04264"/>
<name>A0A1T4T188_9ACTN</name>
<keyword evidence="5 10" id="KW-0472">Membrane</keyword>
<keyword evidence="3 10" id="KW-0812">Transmembrane</keyword>
<evidence type="ECO:0000256" key="7">
    <source>
        <dbReference type="ARBA" id="ARBA00035120"/>
    </source>
</evidence>
<accession>A0A1T4T188</accession>
<evidence type="ECO:0000256" key="9">
    <source>
        <dbReference type="ARBA" id="ARBA00049940"/>
    </source>
</evidence>
<comment type="catalytic activity">
    <reaction evidence="8">
        <text>fluoride(in) = fluoride(out)</text>
        <dbReference type="Rhea" id="RHEA:76159"/>
        <dbReference type="ChEBI" id="CHEBI:17051"/>
    </reaction>
    <physiologicalReaction direction="left-to-right" evidence="8">
        <dbReference type="Rhea" id="RHEA:76160"/>
    </physiologicalReaction>
</comment>
<feature type="binding site" evidence="10">
    <location>
        <position position="87"/>
    </location>
    <ligand>
        <name>Na(+)</name>
        <dbReference type="ChEBI" id="CHEBI:29101"/>
        <note>structural</note>
    </ligand>
</feature>
<dbReference type="EMBL" id="FUWS01000013">
    <property type="protein sequence ID" value="SKA34223.1"/>
    <property type="molecule type" value="Genomic_DNA"/>
</dbReference>
<evidence type="ECO:0000256" key="10">
    <source>
        <dbReference type="HAMAP-Rule" id="MF_00454"/>
    </source>
</evidence>
<evidence type="ECO:0000313" key="11">
    <source>
        <dbReference type="EMBL" id="SKA34223.1"/>
    </source>
</evidence>
<dbReference type="PANTHER" id="PTHR28259">
    <property type="entry name" value="FLUORIDE EXPORT PROTEIN 1-RELATED"/>
    <property type="match status" value="1"/>
</dbReference>
<dbReference type="AlphaFoldDB" id="A0A1T4T188"/>
<dbReference type="GO" id="GO:0046872">
    <property type="term" value="F:metal ion binding"/>
    <property type="evidence" value="ECO:0007669"/>
    <property type="project" value="UniProtKB-KW"/>
</dbReference>
<comment type="similarity">
    <text evidence="7 10">Belongs to the fluoride channel Fluc/FEX (TC 1.A.43) family.</text>
</comment>
<keyword evidence="12" id="KW-1185">Reference proteome</keyword>
<evidence type="ECO:0000256" key="5">
    <source>
        <dbReference type="ARBA" id="ARBA00023136"/>
    </source>
</evidence>
<feature type="binding site" evidence="10">
    <location>
        <position position="90"/>
    </location>
    <ligand>
        <name>Na(+)</name>
        <dbReference type="ChEBI" id="CHEBI:29101"/>
        <note>structural</note>
    </ligand>
</feature>
<keyword evidence="10" id="KW-0813">Transport</keyword>
<evidence type="ECO:0000256" key="8">
    <source>
        <dbReference type="ARBA" id="ARBA00035585"/>
    </source>
</evidence>
<sequence length="146" mass="14583">MDGSGRRTENPGTGAVLVAVSLGGALGAVARCLAGAVPGVSETGLPWVTLLVNVSGSFLIGVLMVFAAALWPQRRLTQAFLGTGFLGGYTTFSTYAADAGMLLERGDAAAGLGYLALTLFAALAAVALGSAAASLIVRSRPVGGRR</sequence>
<dbReference type="RefSeq" id="WP_200813737.1">
    <property type="nucleotide sequence ID" value="NZ_FUWS01000013.1"/>
</dbReference>
<dbReference type="GO" id="GO:0062054">
    <property type="term" value="F:fluoride channel activity"/>
    <property type="evidence" value="ECO:0007669"/>
    <property type="project" value="UniProtKB-UniRule"/>
</dbReference>
<evidence type="ECO:0000256" key="6">
    <source>
        <dbReference type="ARBA" id="ARBA00023303"/>
    </source>
</evidence>
<keyword evidence="10" id="KW-0406">Ion transport</keyword>
<feature type="transmembrane region" description="Helical" evidence="10">
    <location>
        <begin position="79"/>
        <end position="97"/>
    </location>
</feature>
<dbReference type="GO" id="GO:0005886">
    <property type="term" value="C:plasma membrane"/>
    <property type="evidence" value="ECO:0007669"/>
    <property type="project" value="UniProtKB-SubCell"/>
</dbReference>
<dbReference type="Proteomes" id="UP000190637">
    <property type="component" value="Unassembled WGS sequence"/>
</dbReference>
<dbReference type="PANTHER" id="PTHR28259:SF1">
    <property type="entry name" value="FLUORIDE EXPORT PROTEIN 1-RELATED"/>
    <property type="match status" value="1"/>
</dbReference>
<dbReference type="GO" id="GO:0140114">
    <property type="term" value="P:cellular detoxification of fluoride"/>
    <property type="evidence" value="ECO:0007669"/>
    <property type="project" value="UniProtKB-UniRule"/>
</dbReference>
<reference evidence="11 12" key="1">
    <citation type="submission" date="2017-02" db="EMBL/GenBank/DDBJ databases">
        <authorList>
            <person name="Peterson S.W."/>
        </authorList>
    </citation>
    <scope>NUCLEOTIDE SEQUENCE [LARGE SCALE GENOMIC DNA]</scope>
    <source>
        <strain evidence="11 12">DSM 45154</strain>
    </source>
</reference>
<comment type="activity regulation">
    <text evidence="10">Na(+) is not transported, but it plays an essential structural role and its presence is essential for fluoride channel function.</text>
</comment>
<evidence type="ECO:0000256" key="3">
    <source>
        <dbReference type="ARBA" id="ARBA00022692"/>
    </source>
</evidence>
<evidence type="ECO:0000256" key="2">
    <source>
        <dbReference type="ARBA" id="ARBA00022475"/>
    </source>
</evidence>
<dbReference type="InterPro" id="IPR003691">
    <property type="entry name" value="FluC"/>
</dbReference>
<keyword evidence="4 10" id="KW-1133">Transmembrane helix</keyword>
<evidence type="ECO:0000256" key="4">
    <source>
        <dbReference type="ARBA" id="ARBA00022989"/>
    </source>
</evidence>
<feature type="transmembrane region" description="Helical" evidence="10">
    <location>
        <begin position="109"/>
        <end position="137"/>
    </location>
</feature>
<keyword evidence="6 10" id="KW-0407">Ion channel</keyword>
<evidence type="ECO:0000256" key="1">
    <source>
        <dbReference type="ARBA" id="ARBA00004651"/>
    </source>
</evidence>
<keyword evidence="10" id="KW-0479">Metal-binding</keyword>
<keyword evidence="2 10" id="KW-1003">Cell membrane</keyword>
<organism evidence="11 12">
    <name type="scientific">Marinactinospora thermotolerans DSM 45154</name>
    <dbReference type="NCBI Taxonomy" id="1122192"/>
    <lineage>
        <taxon>Bacteria</taxon>
        <taxon>Bacillati</taxon>
        <taxon>Actinomycetota</taxon>
        <taxon>Actinomycetes</taxon>
        <taxon>Streptosporangiales</taxon>
        <taxon>Nocardiopsidaceae</taxon>
        <taxon>Marinactinospora</taxon>
    </lineage>
</organism>